<feature type="transmembrane region" description="Helical" evidence="1">
    <location>
        <begin position="51"/>
        <end position="73"/>
    </location>
</feature>
<dbReference type="EMBL" id="JARKIB010000030">
    <property type="protein sequence ID" value="KAJ7763384.1"/>
    <property type="molecule type" value="Genomic_DNA"/>
</dbReference>
<comment type="caution">
    <text evidence="2">The sequence shown here is derived from an EMBL/GenBank/DDBJ whole genome shotgun (WGS) entry which is preliminary data.</text>
</comment>
<feature type="transmembrane region" description="Helical" evidence="1">
    <location>
        <begin position="132"/>
        <end position="152"/>
    </location>
</feature>
<protein>
    <submittedName>
        <fullName evidence="2">Uncharacterized protein</fullName>
    </submittedName>
</protein>
<accession>A0AAD7JIR8</accession>
<dbReference type="Proteomes" id="UP001215598">
    <property type="component" value="Unassembled WGS sequence"/>
</dbReference>
<name>A0AAD7JIR8_9AGAR</name>
<sequence>MLPVVDRVVVQSFAAMHAPSIRCPLAMITGCSAFWLHLCATQDTLVDGCRLLGVVSAATPAVRFAFIFVVVSLPSQRPEKVLRWSALNSARPADWAGSYGSLTGLILSDGRLTICPAGRRAYRLLDVIRLRLLPRVLIPFLMPQLFLFRLFIFSVSL</sequence>
<reference evidence="2" key="1">
    <citation type="submission" date="2023-03" db="EMBL/GenBank/DDBJ databases">
        <title>Massive genome expansion in bonnet fungi (Mycena s.s.) driven by repeated elements and novel gene families across ecological guilds.</title>
        <authorList>
            <consortium name="Lawrence Berkeley National Laboratory"/>
            <person name="Harder C.B."/>
            <person name="Miyauchi S."/>
            <person name="Viragh M."/>
            <person name="Kuo A."/>
            <person name="Thoen E."/>
            <person name="Andreopoulos B."/>
            <person name="Lu D."/>
            <person name="Skrede I."/>
            <person name="Drula E."/>
            <person name="Henrissat B."/>
            <person name="Morin E."/>
            <person name="Kohler A."/>
            <person name="Barry K."/>
            <person name="LaButti K."/>
            <person name="Morin E."/>
            <person name="Salamov A."/>
            <person name="Lipzen A."/>
            <person name="Mereny Z."/>
            <person name="Hegedus B."/>
            <person name="Baldrian P."/>
            <person name="Stursova M."/>
            <person name="Weitz H."/>
            <person name="Taylor A."/>
            <person name="Grigoriev I.V."/>
            <person name="Nagy L.G."/>
            <person name="Martin F."/>
            <person name="Kauserud H."/>
        </authorList>
    </citation>
    <scope>NUCLEOTIDE SEQUENCE</scope>
    <source>
        <strain evidence="2">CBHHK182m</strain>
    </source>
</reference>
<evidence type="ECO:0000313" key="2">
    <source>
        <dbReference type="EMBL" id="KAJ7763384.1"/>
    </source>
</evidence>
<keyword evidence="3" id="KW-1185">Reference proteome</keyword>
<keyword evidence="1" id="KW-0472">Membrane</keyword>
<gene>
    <name evidence="2" type="ORF">B0H16DRAFT_1527685</name>
</gene>
<evidence type="ECO:0000256" key="1">
    <source>
        <dbReference type="SAM" id="Phobius"/>
    </source>
</evidence>
<dbReference type="AlphaFoldDB" id="A0AAD7JIR8"/>
<keyword evidence="1" id="KW-0812">Transmembrane</keyword>
<evidence type="ECO:0000313" key="3">
    <source>
        <dbReference type="Proteomes" id="UP001215598"/>
    </source>
</evidence>
<proteinExistence type="predicted"/>
<organism evidence="2 3">
    <name type="scientific">Mycena metata</name>
    <dbReference type="NCBI Taxonomy" id="1033252"/>
    <lineage>
        <taxon>Eukaryota</taxon>
        <taxon>Fungi</taxon>
        <taxon>Dikarya</taxon>
        <taxon>Basidiomycota</taxon>
        <taxon>Agaricomycotina</taxon>
        <taxon>Agaricomycetes</taxon>
        <taxon>Agaricomycetidae</taxon>
        <taxon>Agaricales</taxon>
        <taxon>Marasmiineae</taxon>
        <taxon>Mycenaceae</taxon>
        <taxon>Mycena</taxon>
    </lineage>
</organism>
<keyword evidence="1" id="KW-1133">Transmembrane helix</keyword>